<name>A0A3B1E7Y6_9ZZZZ</name>
<evidence type="ECO:0000256" key="1">
    <source>
        <dbReference type="SAM" id="MobiDB-lite"/>
    </source>
</evidence>
<feature type="region of interest" description="Disordered" evidence="1">
    <location>
        <begin position="154"/>
        <end position="177"/>
    </location>
</feature>
<reference evidence="3" key="1">
    <citation type="submission" date="2018-06" db="EMBL/GenBank/DDBJ databases">
        <authorList>
            <person name="Zhirakovskaya E."/>
        </authorList>
    </citation>
    <scope>NUCLEOTIDE SEQUENCE</scope>
</reference>
<sequence>MQKLEIISLNDLKIANPCPANWNEMTGDEHVRHCKLCEKNVYNLSSIPEQDAIDLVNKHEGNLCGRLYLRKDGTVIVNDCPVGFSQVAADGIKLVASVCKVLLMIVCGLAFLFGGWVFFANASETVASNWDNFVSTSRRWMGLSSNCITGKISSPPSLTIPPPLPPPLPKMKTPSEM</sequence>
<dbReference type="EMBL" id="UOGL01000424">
    <property type="protein sequence ID" value="VAX40307.1"/>
    <property type="molecule type" value="Genomic_DNA"/>
</dbReference>
<accession>A0A3B1E7Y6</accession>
<proteinExistence type="predicted"/>
<keyword evidence="2" id="KW-1133">Transmembrane helix</keyword>
<keyword evidence="2" id="KW-0472">Membrane</keyword>
<dbReference type="AlphaFoldDB" id="A0A3B1E7Y6"/>
<gene>
    <name evidence="3" type="ORF">MNBD_PLANCTO02-1256</name>
</gene>
<feature type="compositionally biased region" description="Pro residues" evidence="1">
    <location>
        <begin position="158"/>
        <end position="169"/>
    </location>
</feature>
<protein>
    <submittedName>
        <fullName evidence="3">Uncharacterized protein</fullName>
    </submittedName>
</protein>
<evidence type="ECO:0000313" key="3">
    <source>
        <dbReference type="EMBL" id="VAX40307.1"/>
    </source>
</evidence>
<keyword evidence="2" id="KW-0812">Transmembrane</keyword>
<feature type="transmembrane region" description="Helical" evidence="2">
    <location>
        <begin position="101"/>
        <end position="119"/>
    </location>
</feature>
<organism evidence="3">
    <name type="scientific">hydrothermal vent metagenome</name>
    <dbReference type="NCBI Taxonomy" id="652676"/>
    <lineage>
        <taxon>unclassified sequences</taxon>
        <taxon>metagenomes</taxon>
        <taxon>ecological metagenomes</taxon>
    </lineage>
</organism>
<evidence type="ECO:0000256" key="2">
    <source>
        <dbReference type="SAM" id="Phobius"/>
    </source>
</evidence>